<dbReference type="AlphaFoldDB" id="A0A540VSH3"/>
<proteinExistence type="predicted"/>
<evidence type="ECO:0000313" key="2">
    <source>
        <dbReference type="Proteomes" id="UP000315400"/>
    </source>
</evidence>
<evidence type="ECO:0008006" key="3">
    <source>
        <dbReference type="Google" id="ProtNLM"/>
    </source>
</evidence>
<dbReference type="Gene3D" id="1.10.4080.10">
    <property type="entry name" value="ADP-ribosylation/Crystallin J1"/>
    <property type="match status" value="1"/>
</dbReference>
<dbReference type="InterPro" id="IPR036705">
    <property type="entry name" value="Ribosyl_crysJ1_sf"/>
</dbReference>
<accession>A0A540VSH3</accession>
<dbReference type="SUPFAM" id="SSF101478">
    <property type="entry name" value="ADP-ribosylglycohydrolase"/>
    <property type="match status" value="1"/>
</dbReference>
<organism evidence="1 2">
    <name type="scientific">Spiribacter salinus</name>
    <dbReference type="NCBI Taxonomy" id="1335746"/>
    <lineage>
        <taxon>Bacteria</taxon>
        <taxon>Pseudomonadati</taxon>
        <taxon>Pseudomonadota</taxon>
        <taxon>Gammaproteobacteria</taxon>
        <taxon>Chromatiales</taxon>
        <taxon>Ectothiorhodospiraceae</taxon>
        <taxon>Spiribacter</taxon>
    </lineage>
</organism>
<evidence type="ECO:0000313" key="1">
    <source>
        <dbReference type="EMBL" id="TQE99705.1"/>
    </source>
</evidence>
<reference evidence="1 2" key="1">
    <citation type="submission" date="2019-06" db="EMBL/GenBank/DDBJ databases">
        <title>Metagenome assembled Genome of Spiribacter salinus SL48-SHIP from the microbial mat of Salt Lake 48 (Novosibirsk region, Russia).</title>
        <authorList>
            <person name="Shipova A."/>
            <person name="Rozanov A.S."/>
            <person name="Bryanskaya A.V."/>
            <person name="Peltek S.E."/>
        </authorList>
    </citation>
    <scope>NUCLEOTIDE SEQUENCE [LARGE SCALE GENOMIC DNA]</scope>
    <source>
        <strain evidence="1">SL48-SHIP-2</strain>
    </source>
</reference>
<dbReference type="EMBL" id="VIFK01000043">
    <property type="protein sequence ID" value="TQE99705.1"/>
    <property type="molecule type" value="Genomic_DNA"/>
</dbReference>
<name>A0A540VSH3_9GAMM</name>
<gene>
    <name evidence="1" type="ORF">FKY71_07135</name>
</gene>
<sequence>MLGAIAGDIIGSIHEFGPPAAPGTPLFQSTSHFTDDTVLTLATARCLLGDADYATAYREGFQANREQAWGVRFKQWGDDPAMGPYESFVDILLALKDEDSYRAGAGIEPAPVASVGSCLIGAASTAL</sequence>
<protein>
    <recommendedName>
        <fullName evidence="3">ADP-ribosylglycohydrolase family protein</fullName>
    </recommendedName>
</protein>
<dbReference type="Proteomes" id="UP000315400">
    <property type="component" value="Unassembled WGS sequence"/>
</dbReference>
<comment type="caution">
    <text evidence="1">The sequence shown here is derived from an EMBL/GenBank/DDBJ whole genome shotgun (WGS) entry which is preliminary data.</text>
</comment>